<dbReference type="GO" id="GO:0006352">
    <property type="term" value="P:DNA-templated transcription initiation"/>
    <property type="evidence" value="ECO:0007669"/>
    <property type="project" value="InterPro"/>
</dbReference>
<sequence length="178" mass="20800">MKSLIPDIKKGDQESFKAFFDDFYPILCSFAKKYVGSSDLSEDIAQEAFIRYWEQRGKFDHIRSVKSFLYIAVRNRCLTVLKRNRKITDESVLLSVEGASFLKENILDQEIFHHVRLAVASLPARQAEIVDMTLEGIKNPEIAERLGITENTVKTIKRNAFRKLRELLKDRYYLLLFF</sequence>
<evidence type="ECO:0000256" key="2">
    <source>
        <dbReference type="ARBA" id="ARBA00023015"/>
    </source>
</evidence>
<dbReference type="GO" id="GO:0016987">
    <property type="term" value="F:sigma factor activity"/>
    <property type="evidence" value="ECO:0007669"/>
    <property type="project" value="UniProtKB-KW"/>
</dbReference>
<evidence type="ECO:0000313" key="7">
    <source>
        <dbReference type="Proteomes" id="UP000182248"/>
    </source>
</evidence>
<gene>
    <name evidence="6" type="ORF">SAMN02927921_03116</name>
</gene>
<dbReference type="InterPro" id="IPR014284">
    <property type="entry name" value="RNA_pol_sigma-70_dom"/>
</dbReference>
<dbReference type="InterPro" id="IPR013249">
    <property type="entry name" value="RNA_pol_sigma70_r4_t2"/>
</dbReference>
<dbReference type="SUPFAM" id="SSF88659">
    <property type="entry name" value="Sigma3 and sigma4 domains of RNA polymerase sigma factors"/>
    <property type="match status" value="1"/>
</dbReference>
<dbReference type="NCBIfam" id="TIGR02937">
    <property type="entry name" value="sigma70-ECF"/>
    <property type="match status" value="1"/>
</dbReference>
<keyword evidence="4" id="KW-0804">Transcription</keyword>
<dbReference type="Pfam" id="PF08281">
    <property type="entry name" value="Sigma70_r4_2"/>
    <property type="match status" value="1"/>
</dbReference>
<organism evidence="6 7">
    <name type="scientific">Sinomicrobium oceani</name>
    <dbReference type="NCBI Taxonomy" id="1150368"/>
    <lineage>
        <taxon>Bacteria</taxon>
        <taxon>Pseudomonadati</taxon>
        <taxon>Bacteroidota</taxon>
        <taxon>Flavobacteriia</taxon>
        <taxon>Flavobacteriales</taxon>
        <taxon>Flavobacteriaceae</taxon>
        <taxon>Sinomicrobium</taxon>
    </lineage>
</organism>
<dbReference type="OrthoDB" id="656273at2"/>
<dbReference type="InterPro" id="IPR013324">
    <property type="entry name" value="RNA_pol_sigma_r3/r4-like"/>
</dbReference>
<keyword evidence="7" id="KW-1185">Reference proteome</keyword>
<dbReference type="STRING" id="1150368.SAMN02927921_03116"/>
<dbReference type="AlphaFoldDB" id="A0A1K1R459"/>
<keyword evidence="3" id="KW-0731">Sigma factor</keyword>
<name>A0A1K1R459_9FLAO</name>
<evidence type="ECO:0000313" key="6">
    <source>
        <dbReference type="EMBL" id="SFW66398.1"/>
    </source>
</evidence>
<feature type="domain" description="HTH luxR-type" evidence="5">
    <location>
        <begin position="115"/>
        <end position="178"/>
    </location>
</feature>
<dbReference type="PANTHER" id="PTHR43133:SF46">
    <property type="entry name" value="RNA POLYMERASE SIGMA-70 FACTOR ECF SUBFAMILY"/>
    <property type="match status" value="1"/>
</dbReference>
<keyword evidence="2" id="KW-0805">Transcription regulation</keyword>
<dbReference type="Pfam" id="PF04542">
    <property type="entry name" value="Sigma70_r2"/>
    <property type="match status" value="1"/>
</dbReference>
<dbReference type="PANTHER" id="PTHR43133">
    <property type="entry name" value="RNA POLYMERASE ECF-TYPE SIGMA FACTO"/>
    <property type="match status" value="1"/>
</dbReference>
<evidence type="ECO:0000259" key="5">
    <source>
        <dbReference type="PROSITE" id="PS50043"/>
    </source>
</evidence>
<evidence type="ECO:0000256" key="4">
    <source>
        <dbReference type="ARBA" id="ARBA00023163"/>
    </source>
</evidence>
<dbReference type="InterPro" id="IPR014327">
    <property type="entry name" value="RNA_pol_sigma70_bacteroid"/>
</dbReference>
<dbReference type="InterPro" id="IPR039425">
    <property type="entry name" value="RNA_pol_sigma-70-like"/>
</dbReference>
<dbReference type="InterPro" id="IPR000792">
    <property type="entry name" value="Tscrpt_reg_LuxR_C"/>
</dbReference>
<dbReference type="GO" id="GO:0003677">
    <property type="term" value="F:DNA binding"/>
    <property type="evidence" value="ECO:0007669"/>
    <property type="project" value="InterPro"/>
</dbReference>
<dbReference type="Gene3D" id="1.10.10.10">
    <property type="entry name" value="Winged helix-like DNA-binding domain superfamily/Winged helix DNA-binding domain"/>
    <property type="match status" value="1"/>
</dbReference>
<dbReference type="InterPro" id="IPR007627">
    <property type="entry name" value="RNA_pol_sigma70_r2"/>
</dbReference>
<dbReference type="SUPFAM" id="SSF88946">
    <property type="entry name" value="Sigma2 domain of RNA polymerase sigma factors"/>
    <property type="match status" value="1"/>
</dbReference>
<proteinExistence type="inferred from homology"/>
<dbReference type="PRINTS" id="PR00038">
    <property type="entry name" value="HTHLUXR"/>
</dbReference>
<evidence type="ECO:0000256" key="3">
    <source>
        <dbReference type="ARBA" id="ARBA00023082"/>
    </source>
</evidence>
<reference evidence="6 7" key="1">
    <citation type="submission" date="2016-11" db="EMBL/GenBank/DDBJ databases">
        <authorList>
            <person name="Jaros S."/>
            <person name="Januszkiewicz K."/>
            <person name="Wedrychowicz H."/>
        </authorList>
    </citation>
    <scope>NUCLEOTIDE SEQUENCE [LARGE SCALE GENOMIC DNA]</scope>
    <source>
        <strain evidence="6 7">CGMCC 1.12145</strain>
    </source>
</reference>
<dbReference type="PROSITE" id="PS00622">
    <property type="entry name" value="HTH_LUXR_1"/>
    <property type="match status" value="1"/>
</dbReference>
<evidence type="ECO:0000256" key="1">
    <source>
        <dbReference type="ARBA" id="ARBA00010641"/>
    </source>
</evidence>
<dbReference type="SMART" id="SM00421">
    <property type="entry name" value="HTH_LUXR"/>
    <property type="match status" value="1"/>
</dbReference>
<comment type="similarity">
    <text evidence="1">Belongs to the sigma-70 factor family. ECF subfamily.</text>
</comment>
<accession>A0A1K1R459</accession>
<dbReference type="EMBL" id="FPJE01000018">
    <property type="protein sequence ID" value="SFW66398.1"/>
    <property type="molecule type" value="Genomic_DNA"/>
</dbReference>
<dbReference type="Gene3D" id="1.10.1740.10">
    <property type="match status" value="1"/>
</dbReference>
<dbReference type="PROSITE" id="PS50043">
    <property type="entry name" value="HTH_LUXR_2"/>
    <property type="match status" value="1"/>
</dbReference>
<dbReference type="CDD" id="cd06170">
    <property type="entry name" value="LuxR_C_like"/>
    <property type="match status" value="1"/>
</dbReference>
<dbReference type="InterPro" id="IPR013325">
    <property type="entry name" value="RNA_pol_sigma_r2"/>
</dbReference>
<dbReference type="InterPro" id="IPR036388">
    <property type="entry name" value="WH-like_DNA-bd_sf"/>
</dbReference>
<dbReference type="RefSeq" id="WP_072318308.1">
    <property type="nucleotide sequence ID" value="NZ_FPJE01000018.1"/>
</dbReference>
<dbReference type="NCBIfam" id="TIGR02985">
    <property type="entry name" value="Sig70_bacteroi1"/>
    <property type="match status" value="1"/>
</dbReference>
<dbReference type="Proteomes" id="UP000182248">
    <property type="component" value="Unassembled WGS sequence"/>
</dbReference>
<protein>
    <submittedName>
        <fullName evidence="6">RNA polymerase sigma-70 factor, ECF subfamily</fullName>
    </submittedName>
</protein>